<keyword evidence="17" id="KW-1185">Reference proteome</keyword>
<keyword evidence="8 13" id="KW-0548">Nucleotidyltransferase</keyword>
<comment type="caution">
    <text evidence="16">The sequence shown here is derived from an EMBL/GenBank/DDBJ whole genome shotgun (WGS) entry which is preliminary data.</text>
</comment>
<dbReference type="PROSITE" id="PS51163">
    <property type="entry name" value="YRDC"/>
    <property type="match status" value="1"/>
</dbReference>
<dbReference type="PIRSF" id="PIRSF004930">
    <property type="entry name" value="Tln_factor_SUA5"/>
    <property type="match status" value="1"/>
</dbReference>
<dbReference type="Gene3D" id="3.90.870.10">
    <property type="entry name" value="DHBP synthase"/>
    <property type="match status" value="1"/>
</dbReference>
<organism evidence="16 17">
    <name type="scientific">Croceicoccus mobilis</name>
    <dbReference type="NCBI Taxonomy" id="1703339"/>
    <lineage>
        <taxon>Bacteria</taxon>
        <taxon>Pseudomonadati</taxon>
        <taxon>Pseudomonadota</taxon>
        <taxon>Alphaproteobacteria</taxon>
        <taxon>Sphingomonadales</taxon>
        <taxon>Erythrobacteraceae</taxon>
        <taxon>Croceicoccus</taxon>
    </lineage>
</organism>
<feature type="binding site" evidence="14">
    <location>
        <position position="147"/>
    </location>
    <ligand>
        <name>L-threonine</name>
        <dbReference type="ChEBI" id="CHEBI:57926"/>
    </ligand>
</feature>
<sequence>MSAANARNDCPEILALSEEALKRAHRLLEAGKPVAIPTETVYGLAARADRDAAVAAIYEAKGRPSFNPLIVHVSDRVAAEGLALFDSRAAKLADRFWPGPLTLVLPRREEAALAAATTAGLPTVAIRCPAHPAARALLQLCAFPLAAPSANRSGAVSPTTAAHVADSLAGRIDLVVDGGATAGGIESTIVAVDADGWRMLRPGPITADDIGACLGEAMSEEAGKGIEAPGQLASHYAPGKPVRLHAGDAEPDEYLIGFGDIDGDTNLSETGDLYEAAARLYACLHMAAASDRPRVAVASVPETGVGAAINDRLRRAAA</sequence>
<keyword evidence="9 13" id="KW-0547">Nucleotide-binding</keyword>
<evidence type="ECO:0000256" key="14">
    <source>
        <dbReference type="PIRSR" id="PIRSR004930-1"/>
    </source>
</evidence>
<dbReference type="SUPFAM" id="SSF55821">
    <property type="entry name" value="YrdC/RibB"/>
    <property type="match status" value="1"/>
</dbReference>
<feature type="binding site" evidence="14">
    <location>
        <position position="67"/>
    </location>
    <ligand>
        <name>ATP</name>
        <dbReference type="ChEBI" id="CHEBI:30616"/>
    </ligand>
</feature>
<dbReference type="Gene3D" id="3.40.50.11030">
    <property type="entry name" value="Threonylcarbamoyl-AMP synthase, C-terminal domain"/>
    <property type="match status" value="1"/>
</dbReference>
<evidence type="ECO:0000256" key="6">
    <source>
        <dbReference type="ARBA" id="ARBA00022679"/>
    </source>
</evidence>
<reference evidence="16" key="2">
    <citation type="submission" date="2020-09" db="EMBL/GenBank/DDBJ databases">
        <authorList>
            <person name="Sun Q."/>
            <person name="Zhou Y."/>
        </authorList>
    </citation>
    <scope>NUCLEOTIDE SEQUENCE</scope>
    <source>
        <strain evidence="16">CGMCC 1.15360</strain>
    </source>
</reference>
<feature type="binding site" evidence="14">
    <location>
        <position position="157"/>
    </location>
    <ligand>
        <name>ATP</name>
        <dbReference type="ChEBI" id="CHEBI:30616"/>
    </ligand>
</feature>
<feature type="binding site" evidence="14">
    <location>
        <position position="127"/>
    </location>
    <ligand>
        <name>L-threonine</name>
        <dbReference type="ChEBI" id="CHEBI:57926"/>
    </ligand>
</feature>
<comment type="function">
    <text evidence="13">Required for the formation of a threonylcarbamoyl group on adenosine at position 37 (t(6)A37) in tRNAs that read codons beginning with adenine.</text>
</comment>
<evidence type="ECO:0000313" key="16">
    <source>
        <dbReference type="EMBL" id="GGD60016.1"/>
    </source>
</evidence>
<dbReference type="GO" id="GO:0008033">
    <property type="term" value="P:tRNA processing"/>
    <property type="evidence" value="ECO:0007669"/>
    <property type="project" value="UniProtKB-KW"/>
</dbReference>
<reference evidence="16" key="1">
    <citation type="journal article" date="2014" name="Int. J. Syst. Evol. Microbiol.">
        <title>Complete genome sequence of Corynebacterium casei LMG S-19264T (=DSM 44701T), isolated from a smear-ripened cheese.</title>
        <authorList>
            <consortium name="US DOE Joint Genome Institute (JGI-PGF)"/>
            <person name="Walter F."/>
            <person name="Albersmeier A."/>
            <person name="Kalinowski J."/>
            <person name="Ruckert C."/>
        </authorList>
    </citation>
    <scope>NUCLEOTIDE SEQUENCE</scope>
    <source>
        <strain evidence="16">CGMCC 1.15360</strain>
    </source>
</reference>
<dbReference type="Pfam" id="PF03481">
    <property type="entry name" value="Sua5_C"/>
    <property type="match status" value="1"/>
</dbReference>
<accession>A0A916YSU8</accession>
<evidence type="ECO:0000256" key="10">
    <source>
        <dbReference type="ARBA" id="ARBA00022840"/>
    </source>
</evidence>
<feature type="binding site" evidence="14">
    <location>
        <position position="187"/>
    </location>
    <ligand>
        <name>L-threonine</name>
        <dbReference type="ChEBI" id="CHEBI:57926"/>
    </ligand>
</feature>
<dbReference type="AlphaFoldDB" id="A0A916YSU8"/>
<dbReference type="GO" id="GO:0061710">
    <property type="term" value="F:L-threonylcarbamoyladenylate synthase"/>
    <property type="evidence" value="ECO:0007669"/>
    <property type="project" value="UniProtKB-EC"/>
</dbReference>
<dbReference type="OrthoDB" id="9814580at2"/>
<evidence type="ECO:0000256" key="5">
    <source>
        <dbReference type="ARBA" id="ARBA00022490"/>
    </source>
</evidence>
<evidence type="ECO:0000256" key="13">
    <source>
        <dbReference type="PIRNR" id="PIRNR004930"/>
    </source>
</evidence>
<feature type="binding site" evidence="14">
    <location>
        <position position="149"/>
    </location>
    <ligand>
        <name>ATP</name>
        <dbReference type="ChEBI" id="CHEBI:30616"/>
    </ligand>
</feature>
<keyword evidence="10 13" id="KW-0067">ATP-binding</keyword>
<evidence type="ECO:0000313" key="17">
    <source>
        <dbReference type="Proteomes" id="UP000612349"/>
    </source>
</evidence>
<dbReference type="GO" id="GO:0005524">
    <property type="term" value="F:ATP binding"/>
    <property type="evidence" value="ECO:0007669"/>
    <property type="project" value="UniProtKB-UniRule"/>
</dbReference>
<dbReference type="PANTHER" id="PTHR17490">
    <property type="entry name" value="SUA5"/>
    <property type="match status" value="1"/>
</dbReference>
<gene>
    <name evidence="16" type="ORF">GCM10010990_06820</name>
</gene>
<dbReference type="GO" id="GO:0000049">
    <property type="term" value="F:tRNA binding"/>
    <property type="evidence" value="ECO:0007669"/>
    <property type="project" value="TreeGrafter"/>
</dbReference>
<feature type="binding site" evidence="14">
    <location>
        <position position="123"/>
    </location>
    <ligand>
        <name>ATP</name>
        <dbReference type="ChEBI" id="CHEBI:30616"/>
    </ligand>
</feature>
<feature type="binding site" evidence="14">
    <location>
        <position position="72"/>
    </location>
    <ligand>
        <name>L-threonine</name>
        <dbReference type="ChEBI" id="CHEBI:57926"/>
    </ligand>
</feature>
<dbReference type="GO" id="GO:0005737">
    <property type="term" value="C:cytoplasm"/>
    <property type="evidence" value="ECO:0007669"/>
    <property type="project" value="UniProtKB-SubCell"/>
</dbReference>
<feature type="binding site" evidence="14">
    <location>
        <position position="63"/>
    </location>
    <ligand>
        <name>ATP</name>
        <dbReference type="ChEBI" id="CHEBI:30616"/>
    </ligand>
</feature>
<comment type="catalytic activity">
    <reaction evidence="12 13">
        <text>L-threonine + hydrogencarbonate + ATP = L-threonylcarbamoyladenylate + diphosphate + H2O</text>
        <dbReference type="Rhea" id="RHEA:36407"/>
        <dbReference type="ChEBI" id="CHEBI:15377"/>
        <dbReference type="ChEBI" id="CHEBI:17544"/>
        <dbReference type="ChEBI" id="CHEBI:30616"/>
        <dbReference type="ChEBI" id="CHEBI:33019"/>
        <dbReference type="ChEBI" id="CHEBI:57926"/>
        <dbReference type="ChEBI" id="CHEBI:73682"/>
        <dbReference type="EC" id="2.7.7.87"/>
    </reaction>
</comment>
<dbReference type="Proteomes" id="UP000612349">
    <property type="component" value="Unassembled WGS sequence"/>
</dbReference>
<evidence type="ECO:0000256" key="11">
    <source>
        <dbReference type="ARBA" id="ARBA00029774"/>
    </source>
</evidence>
<evidence type="ECO:0000256" key="2">
    <source>
        <dbReference type="ARBA" id="ARBA00007663"/>
    </source>
</evidence>
<evidence type="ECO:0000259" key="15">
    <source>
        <dbReference type="PROSITE" id="PS51163"/>
    </source>
</evidence>
<keyword evidence="5 13" id="KW-0963">Cytoplasm</keyword>
<proteinExistence type="inferred from homology"/>
<protein>
    <recommendedName>
        <fullName evidence="4 13">Threonylcarbamoyl-AMP synthase</fullName>
        <shortName evidence="13">TC-AMP synthase</shortName>
        <ecNumber evidence="3 13">2.7.7.87</ecNumber>
    </recommendedName>
    <alternativeName>
        <fullName evidence="11 13">L-threonylcarbamoyladenylate synthase</fullName>
    </alternativeName>
</protein>
<dbReference type="NCBIfam" id="TIGR00057">
    <property type="entry name" value="L-threonylcarbamoyladenylate synthase"/>
    <property type="match status" value="1"/>
</dbReference>
<feature type="binding site" evidence="14">
    <location>
        <position position="236"/>
    </location>
    <ligand>
        <name>ATP</name>
        <dbReference type="ChEBI" id="CHEBI:30616"/>
    </ligand>
</feature>
<dbReference type="GO" id="GO:0003725">
    <property type="term" value="F:double-stranded RNA binding"/>
    <property type="evidence" value="ECO:0007669"/>
    <property type="project" value="UniProtKB-UniRule"/>
</dbReference>
<dbReference type="GO" id="GO:0006450">
    <property type="term" value="P:regulation of translational fidelity"/>
    <property type="evidence" value="ECO:0007669"/>
    <property type="project" value="TreeGrafter"/>
</dbReference>
<evidence type="ECO:0000256" key="9">
    <source>
        <dbReference type="ARBA" id="ARBA00022741"/>
    </source>
</evidence>
<dbReference type="PANTHER" id="PTHR17490:SF16">
    <property type="entry name" value="THREONYLCARBAMOYL-AMP SYNTHASE"/>
    <property type="match status" value="1"/>
</dbReference>
<comment type="similarity">
    <text evidence="2 13">Belongs to the SUA5 family.</text>
</comment>
<evidence type="ECO:0000256" key="3">
    <source>
        <dbReference type="ARBA" id="ARBA00012584"/>
    </source>
</evidence>
<dbReference type="RefSeq" id="WP_066773374.1">
    <property type="nucleotide sequence ID" value="NZ_BMIP01000001.1"/>
</dbReference>
<dbReference type="InterPro" id="IPR038385">
    <property type="entry name" value="Sua5/YwlC_C"/>
</dbReference>
<evidence type="ECO:0000256" key="12">
    <source>
        <dbReference type="ARBA" id="ARBA00048366"/>
    </source>
</evidence>
<keyword evidence="7 13" id="KW-0819">tRNA processing</keyword>
<feature type="domain" description="YrdC-like" evidence="15">
    <location>
        <begin position="18"/>
        <end position="205"/>
    </location>
</feature>
<dbReference type="EMBL" id="BMIP01000001">
    <property type="protein sequence ID" value="GGD60016.1"/>
    <property type="molecule type" value="Genomic_DNA"/>
</dbReference>
<name>A0A916YSU8_9SPHN</name>
<dbReference type="InterPro" id="IPR006070">
    <property type="entry name" value="Sua5-like_dom"/>
</dbReference>
<dbReference type="InterPro" id="IPR005145">
    <property type="entry name" value="Sua5_C"/>
</dbReference>
<feature type="binding site" evidence="14">
    <location>
        <position position="40"/>
    </location>
    <ligand>
        <name>L-threonine</name>
        <dbReference type="ChEBI" id="CHEBI:57926"/>
    </ligand>
</feature>
<comment type="subcellular location">
    <subcellularLocation>
        <location evidence="1 13">Cytoplasm</location>
    </subcellularLocation>
</comment>
<evidence type="ECO:0000256" key="7">
    <source>
        <dbReference type="ARBA" id="ARBA00022694"/>
    </source>
</evidence>
<evidence type="ECO:0000256" key="8">
    <source>
        <dbReference type="ARBA" id="ARBA00022695"/>
    </source>
</evidence>
<dbReference type="Pfam" id="PF01300">
    <property type="entry name" value="Sua5_yciO_yrdC"/>
    <property type="match status" value="1"/>
</dbReference>
<keyword evidence="6 13" id="KW-0808">Transferase</keyword>
<feature type="binding site" evidence="14">
    <location>
        <position position="201"/>
    </location>
    <ligand>
        <name>ATP</name>
        <dbReference type="ChEBI" id="CHEBI:30616"/>
    </ligand>
</feature>
<dbReference type="InterPro" id="IPR017945">
    <property type="entry name" value="DHBP_synth_RibB-like_a/b_dom"/>
</dbReference>
<dbReference type="EC" id="2.7.7.87" evidence="3 13"/>
<dbReference type="InterPro" id="IPR010923">
    <property type="entry name" value="T(6)A37_SUA5"/>
</dbReference>
<evidence type="ECO:0000256" key="1">
    <source>
        <dbReference type="ARBA" id="ARBA00004496"/>
    </source>
</evidence>
<dbReference type="InterPro" id="IPR050156">
    <property type="entry name" value="TC-AMP_synthase_SUA5"/>
</dbReference>
<evidence type="ECO:0000256" key="4">
    <source>
        <dbReference type="ARBA" id="ARBA00015492"/>
    </source>
</evidence>